<name>A0A1G5VC13_9FIRM</name>
<evidence type="ECO:0000313" key="5">
    <source>
        <dbReference type="Proteomes" id="UP000199689"/>
    </source>
</evidence>
<keyword evidence="5" id="KW-1185">Reference proteome</keyword>
<dbReference type="GO" id="GO:0016887">
    <property type="term" value="F:ATP hydrolysis activity"/>
    <property type="evidence" value="ECO:0007669"/>
    <property type="project" value="TreeGrafter"/>
</dbReference>
<dbReference type="STRING" id="209880.SAMN02910343_00525"/>
<protein>
    <submittedName>
        <fullName evidence="4">Septum site-determining protein MinD</fullName>
    </submittedName>
</protein>
<dbReference type="Gene3D" id="3.40.50.300">
    <property type="entry name" value="P-loop containing nucleotide triphosphate hydrolases"/>
    <property type="match status" value="1"/>
</dbReference>
<keyword evidence="1" id="KW-0547">Nucleotide-binding</keyword>
<dbReference type="Pfam" id="PF13614">
    <property type="entry name" value="AAA_31"/>
    <property type="match status" value="1"/>
</dbReference>
<dbReference type="InterPro" id="IPR050625">
    <property type="entry name" value="ParA/MinD_ATPase"/>
</dbReference>
<dbReference type="SUPFAM" id="SSF52540">
    <property type="entry name" value="P-loop containing nucleoside triphosphate hydrolases"/>
    <property type="match status" value="1"/>
</dbReference>
<dbReference type="OrthoDB" id="9773088at2"/>
<dbReference type="GO" id="GO:0009898">
    <property type="term" value="C:cytoplasmic side of plasma membrane"/>
    <property type="evidence" value="ECO:0007669"/>
    <property type="project" value="TreeGrafter"/>
</dbReference>
<dbReference type="GO" id="GO:0005829">
    <property type="term" value="C:cytosol"/>
    <property type="evidence" value="ECO:0007669"/>
    <property type="project" value="TreeGrafter"/>
</dbReference>
<dbReference type="InterPro" id="IPR025669">
    <property type="entry name" value="AAA_dom"/>
</dbReference>
<keyword evidence="2" id="KW-0067">ATP-binding</keyword>
<dbReference type="InterPro" id="IPR027417">
    <property type="entry name" value="P-loop_NTPase"/>
</dbReference>
<dbReference type="EMBL" id="FMXA01000006">
    <property type="protein sequence ID" value="SDA43360.1"/>
    <property type="molecule type" value="Genomic_DNA"/>
</dbReference>
<gene>
    <name evidence="4" type="ORF">SAMN02910343_00525</name>
</gene>
<evidence type="ECO:0000256" key="1">
    <source>
        <dbReference type="ARBA" id="ARBA00022741"/>
    </source>
</evidence>
<dbReference type="GeneID" id="87755567"/>
<reference evidence="4 5" key="1">
    <citation type="submission" date="2016-10" db="EMBL/GenBank/DDBJ databases">
        <authorList>
            <person name="de Groot N.N."/>
        </authorList>
    </citation>
    <scope>NUCLEOTIDE SEQUENCE [LARGE SCALE GENOMIC DNA]</scope>
    <source>
        <strain evidence="4 5">DSM 15230</strain>
    </source>
</reference>
<dbReference type="GO" id="GO:0005524">
    <property type="term" value="F:ATP binding"/>
    <property type="evidence" value="ECO:0007669"/>
    <property type="project" value="UniProtKB-KW"/>
</dbReference>
<dbReference type="GO" id="GO:0051782">
    <property type="term" value="P:negative regulation of cell division"/>
    <property type="evidence" value="ECO:0007669"/>
    <property type="project" value="TreeGrafter"/>
</dbReference>
<dbReference type="PANTHER" id="PTHR43384:SF6">
    <property type="entry name" value="SEPTUM SITE-DETERMINING PROTEIN MIND HOMOLOG, CHLOROPLASTIC"/>
    <property type="match status" value="1"/>
</dbReference>
<evidence type="ECO:0000259" key="3">
    <source>
        <dbReference type="Pfam" id="PF13614"/>
    </source>
</evidence>
<organism evidence="4 5">
    <name type="scientific">Allisonella histaminiformans</name>
    <dbReference type="NCBI Taxonomy" id="209880"/>
    <lineage>
        <taxon>Bacteria</taxon>
        <taxon>Bacillati</taxon>
        <taxon>Bacillota</taxon>
        <taxon>Negativicutes</taxon>
        <taxon>Veillonellales</taxon>
        <taxon>Veillonellaceae</taxon>
        <taxon>Allisonella</taxon>
    </lineage>
</organism>
<feature type="domain" description="AAA" evidence="3">
    <location>
        <begin position="4"/>
        <end position="140"/>
    </location>
</feature>
<proteinExistence type="predicted"/>
<evidence type="ECO:0000313" key="4">
    <source>
        <dbReference type="EMBL" id="SDA43360.1"/>
    </source>
</evidence>
<evidence type="ECO:0000256" key="2">
    <source>
        <dbReference type="ARBA" id="ARBA00022840"/>
    </source>
</evidence>
<accession>A0A1G5VC13</accession>
<dbReference type="PANTHER" id="PTHR43384">
    <property type="entry name" value="SEPTUM SITE-DETERMINING PROTEIN MIND HOMOLOG, CHLOROPLASTIC-RELATED"/>
    <property type="match status" value="1"/>
</dbReference>
<sequence length="284" mass="31756">MSRLTAIMSGKGGVGKTTLTAALGITLARMGKKVLLLDGDLGLCNLDLILGVSDRVRFNMYDMALGKCFSDEVIVPVETNLDFMAGSSEYTWDTVFEGAVDTVLEDMDGQYDYILLDCPAGLGRGITYAETHANDAIIVQVPTRSSERDAHRLKKELSGKIPIWIIGNEFVWNDEQFLSPSDFVRSVDVRDLLGIVPRTVKAGTLSNQGKFGTNSDWGIFGEAMRIVAKNYVHFRFYPQSTWNKLIQQARTEGIPADSSVNKKKQQEKESLLARMVYKWGRRRW</sequence>
<dbReference type="Proteomes" id="UP000199689">
    <property type="component" value="Unassembled WGS sequence"/>
</dbReference>
<dbReference type="RefSeq" id="WP_091363553.1">
    <property type="nucleotide sequence ID" value="NZ_FMXA01000006.1"/>
</dbReference>
<dbReference type="AlphaFoldDB" id="A0A1G5VC13"/>